<dbReference type="InterPro" id="IPR002295">
    <property type="entry name" value="N4/N6-MTase_EcoPI_Mod-like"/>
</dbReference>
<evidence type="ECO:0000313" key="6">
    <source>
        <dbReference type="EMBL" id="GAI57763.1"/>
    </source>
</evidence>
<dbReference type="Pfam" id="PF01555">
    <property type="entry name" value="N6_N4_Mtase"/>
    <property type="match status" value="1"/>
</dbReference>
<feature type="non-terminal residue" evidence="6">
    <location>
        <position position="234"/>
    </location>
</feature>
<dbReference type="EMBL" id="BARV01035540">
    <property type="protein sequence ID" value="GAI57763.1"/>
    <property type="molecule type" value="Genomic_DNA"/>
</dbReference>
<dbReference type="InterPro" id="IPR002941">
    <property type="entry name" value="DNA_methylase_N4/N6"/>
</dbReference>
<proteinExistence type="predicted"/>
<feature type="region of interest" description="Disordered" evidence="4">
    <location>
        <begin position="198"/>
        <end position="234"/>
    </location>
</feature>
<evidence type="ECO:0000256" key="3">
    <source>
        <dbReference type="ARBA" id="ARBA00022691"/>
    </source>
</evidence>
<feature type="domain" description="DNA methylase N-4/N-6" evidence="5">
    <location>
        <begin position="38"/>
        <end position="92"/>
    </location>
</feature>
<keyword evidence="3" id="KW-0949">S-adenosyl-L-methionine</keyword>
<gene>
    <name evidence="6" type="ORF">S06H3_55438</name>
</gene>
<accession>X1PPJ4</accession>
<organism evidence="6">
    <name type="scientific">marine sediment metagenome</name>
    <dbReference type="NCBI Taxonomy" id="412755"/>
    <lineage>
        <taxon>unclassified sequences</taxon>
        <taxon>metagenomes</taxon>
        <taxon>ecological metagenomes</taxon>
    </lineage>
</organism>
<evidence type="ECO:0000259" key="5">
    <source>
        <dbReference type="Pfam" id="PF01555"/>
    </source>
</evidence>
<dbReference type="GO" id="GO:0032259">
    <property type="term" value="P:methylation"/>
    <property type="evidence" value="ECO:0007669"/>
    <property type="project" value="UniProtKB-KW"/>
</dbReference>
<protein>
    <recommendedName>
        <fullName evidence="5">DNA methylase N-4/N-6 domain-containing protein</fullName>
    </recommendedName>
</protein>
<reference evidence="6" key="1">
    <citation type="journal article" date="2014" name="Front. Microbiol.">
        <title>High frequency of phylogenetically diverse reductive dehalogenase-homologous genes in deep subseafloor sedimentary metagenomes.</title>
        <authorList>
            <person name="Kawai M."/>
            <person name="Futagami T."/>
            <person name="Toyoda A."/>
            <person name="Takaki Y."/>
            <person name="Nishi S."/>
            <person name="Hori S."/>
            <person name="Arai W."/>
            <person name="Tsubouchi T."/>
            <person name="Morono Y."/>
            <person name="Uchiyama I."/>
            <person name="Ito T."/>
            <person name="Fujiyama A."/>
            <person name="Inagaki F."/>
            <person name="Takami H."/>
        </authorList>
    </citation>
    <scope>NUCLEOTIDE SEQUENCE</scope>
    <source>
        <strain evidence="6">Expedition CK06-06</strain>
    </source>
</reference>
<keyword evidence="1" id="KW-0489">Methyltransferase</keyword>
<evidence type="ECO:0000256" key="1">
    <source>
        <dbReference type="ARBA" id="ARBA00022603"/>
    </source>
</evidence>
<sequence>MSEFCSQLEDLMPAEELLFDSTPGFGSVYKRFLGHSIAHPAKMNTKLTEFLIEKFTEEGDVVLDPMAGSGQTGVIAALHGRDSVCVELEEKFFGWMERARLKVERQRTLAVKGIIRNVIGDARKLSELLKDADVVVTSPPYSESHIGDNQRYLSGKLSEDENRRIARSLENPDRYGYSRDAHNIGNLSHGKIDAIVTSPPYADAKKGGEADEEKMAERWDKTAKERNWNTWGKT</sequence>
<keyword evidence="2" id="KW-0808">Transferase</keyword>
<dbReference type="GO" id="GO:0003677">
    <property type="term" value="F:DNA binding"/>
    <property type="evidence" value="ECO:0007669"/>
    <property type="project" value="InterPro"/>
</dbReference>
<dbReference type="PRINTS" id="PR00506">
    <property type="entry name" value="D21N6MTFRASE"/>
</dbReference>
<comment type="caution">
    <text evidence="6">The sequence shown here is derived from an EMBL/GenBank/DDBJ whole genome shotgun (WGS) entry which is preliminary data.</text>
</comment>
<feature type="compositionally biased region" description="Basic and acidic residues" evidence="4">
    <location>
        <begin position="203"/>
        <end position="227"/>
    </location>
</feature>
<dbReference type="Gene3D" id="3.40.50.150">
    <property type="entry name" value="Vaccinia Virus protein VP39"/>
    <property type="match status" value="1"/>
</dbReference>
<evidence type="ECO:0000256" key="2">
    <source>
        <dbReference type="ARBA" id="ARBA00022679"/>
    </source>
</evidence>
<evidence type="ECO:0000256" key="4">
    <source>
        <dbReference type="SAM" id="MobiDB-lite"/>
    </source>
</evidence>
<dbReference type="AlphaFoldDB" id="X1PPJ4"/>
<dbReference type="SUPFAM" id="SSF53335">
    <property type="entry name" value="S-adenosyl-L-methionine-dependent methyltransferases"/>
    <property type="match status" value="1"/>
</dbReference>
<name>X1PPJ4_9ZZZZ</name>
<dbReference type="GO" id="GO:0008170">
    <property type="term" value="F:N-methyltransferase activity"/>
    <property type="evidence" value="ECO:0007669"/>
    <property type="project" value="InterPro"/>
</dbReference>
<dbReference type="InterPro" id="IPR029063">
    <property type="entry name" value="SAM-dependent_MTases_sf"/>
</dbReference>